<sequence length="334" mass="37574">MGWKRVLAFALVVLFLGMTFSSASATAGFVNGTVNSTVKIPSEFSPERRPGDEVQPQFVQVGLLAIEFAAGDALLLKFLVSVGAIFTVGLYNVVKDHQDTIEKYLGKIADPILRAISLKQLSEFAEGFIKVTKDDLKHPRVRYQVKTLWKIPLPKLEGVRVYDGSKLIVSVTTSELDDVSDLFTPKEFGQLLGQAYLNGWDANDAKKLVEDFDKQYKNFNVKFRGRYACGSYFPEGDVIIDDEGATHIIERHIKRGVYDGKSKFEQITAKQLLQMLEETIKTGRVNCYRSNPPKEVVLEKYYPGMGAKNRLRVVIRKISNGLYRIVTAHPVDWD</sequence>
<gene>
    <name evidence="1" type="ORF">FH039_05535</name>
</gene>
<dbReference type="OrthoDB" id="101448at2157"/>
<dbReference type="RefSeq" id="WP_139680514.1">
    <property type="nucleotide sequence ID" value="NZ_CP040846.1"/>
</dbReference>
<keyword evidence="2" id="KW-1185">Reference proteome</keyword>
<dbReference type="EMBL" id="CP040846">
    <property type="protein sequence ID" value="QDA31165.1"/>
    <property type="molecule type" value="Genomic_DNA"/>
</dbReference>
<dbReference type="Proteomes" id="UP000306007">
    <property type="component" value="Chromosome"/>
</dbReference>
<evidence type="ECO:0000313" key="1">
    <source>
        <dbReference type="EMBL" id="QDA31165.1"/>
    </source>
</evidence>
<dbReference type="GeneID" id="40474625"/>
<name>A0A4Y5SK49_9EURY</name>
<evidence type="ECO:0000313" key="2">
    <source>
        <dbReference type="Proteomes" id="UP000306007"/>
    </source>
</evidence>
<organism evidence="1 2">
    <name type="scientific">Thermococcus indicus</name>
    <dbReference type="NCBI Taxonomy" id="2586643"/>
    <lineage>
        <taxon>Archaea</taxon>
        <taxon>Methanobacteriati</taxon>
        <taxon>Methanobacteriota</taxon>
        <taxon>Thermococci</taxon>
        <taxon>Thermococcales</taxon>
        <taxon>Thermococcaceae</taxon>
        <taxon>Thermococcus</taxon>
    </lineage>
</organism>
<proteinExistence type="predicted"/>
<dbReference type="AlphaFoldDB" id="A0A4Y5SK49"/>
<dbReference type="KEGG" id="tic:FH039_05535"/>
<accession>A0A4Y5SK49</accession>
<reference evidence="1 2" key="1">
    <citation type="submission" date="2019-06" db="EMBL/GenBank/DDBJ databases">
        <title>Thermococcus indicus sp. nov., a Fe(III)-reducing hyperthermophilic archaeon isolated from the Onnuri vent field of the Central Indian Ocean ridge.</title>
        <authorList>
            <person name="Lim J.K."/>
            <person name="Kim Y.J."/>
            <person name="Kwon K.K."/>
        </authorList>
    </citation>
    <scope>NUCLEOTIDE SEQUENCE [LARGE SCALE GENOMIC DNA]</scope>
    <source>
        <strain evidence="1 2">IOH1</strain>
    </source>
</reference>
<protein>
    <submittedName>
        <fullName evidence="1">Uncharacterized protein</fullName>
    </submittedName>
</protein>